<name>X0X404_9ZZZZ</name>
<gene>
    <name evidence="2" type="ORF">S01H1_68168</name>
</gene>
<reference evidence="2" key="1">
    <citation type="journal article" date="2014" name="Front. Microbiol.">
        <title>High frequency of phylogenetically diverse reductive dehalogenase-homologous genes in deep subseafloor sedimentary metagenomes.</title>
        <authorList>
            <person name="Kawai M."/>
            <person name="Futagami T."/>
            <person name="Toyoda A."/>
            <person name="Takaki Y."/>
            <person name="Nishi S."/>
            <person name="Hori S."/>
            <person name="Arai W."/>
            <person name="Tsubouchi T."/>
            <person name="Morono Y."/>
            <person name="Uchiyama I."/>
            <person name="Ito T."/>
            <person name="Fujiyama A."/>
            <person name="Inagaki F."/>
            <person name="Takami H."/>
        </authorList>
    </citation>
    <scope>NUCLEOTIDE SEQUENCE</scope>
    <source>
        <strain evidence="2">Expedition CK06-06</strain>
    </source>
</reference>
<feature type="non-terminal residue" evidence="2">
    <location>
        <position position="71"/>
    </location>
</feature>
<protein>
    <recommendedName>
        <fullName evidence="1">HIT domain-containing protein</fullName>
    </recommendedName>
</protein>
<dbReference type="SUPFAM" id="SSF54197">
    <property type="entry name" value="HIT-like"/>
    <property type="match status" value="1"/>
</dbReference>
<sequence length="71" mass="8177">MAFRNRLHWVPVMLLVVPKRHISQAELWRDMGRVGEVAVSMGQRHCPNGFRIVSNFGFDAMQSQDHGHVHV</sequence>
<dbReference type="EMBL" id="BARS01045200">
    <property type="protein sequence ID" value="GAG30147.1"/>
    <property type="molecule type" value="Genomic_DNA"/>
</dbReference>
<organism evidence="2">
    <name type="scientific">marine sediment metagenome</name>
    <dbReference type="NCBI Taxonomy" id="412755"/>
    <lineage>
        <taxon>unclassified sequences</taxon>
        <taxon>metagenomes</taxon>
        <taxon>ecological metagenomes</taxon>
    </lineage>
</organism>
<proteinExistence type="predicted"/>
<dbReference type="AlphaFoldDB" id="X0X404"/>
<comment type="caution">
    <text evidence="2">The sequence shown here is derived from an EMBL/GenBank/DDBJ whole genome shotgun (WGS) entry which is preliminary data.</text>
</comment>
<accession>X0X404</accession>
<dbReference type="Pfam" id="PF01230">
    <property type="entry name" value="HIT"/>
    <property type="match status" value="1"/>
</dbReference>
<evidence type="ECO:0000259" key="1">
    <source>
        <dbReference type="Pfam" id="PF01230"/>
    </source>
</evidence>
<evidence type="ECO:0000313" key="2">
    <source>
        <dbReference type="EMBL" id="GAG30147.1"/>
    </source>
</evidence>
<dbReference type="InterPro" id="IPR011146">
    <property type="entry name" value="HIT-like"/>
</dbReference>
<dbReference type="GO" id="GO:0003824">
    <property type="term" value="F:catalytic activity"/>
    <property type="evidence" value="ECO:0007669"/>
    <property type="project" value="InterPro"/>
</dbReference>
<feature type="domain" description="HIT" evidence="1">
    <location>
        <begin position="2"/>
        <end position="71"/>
    </location>
</feature>
<dbReference type="InterPro" id="IPR036265">
    <property type="entry name" value="HIT-like_sf"/>
</dbReference>
<dbReference type="Gene3D" id="3.30.428.10">
    <property type="entry name" value="HIT-like"/>
    <property type="match status" value="1"/>
</dbReference>